<protein>
    <recommendedName>
        <fullName evidence="1">Nucleotide modification associated domain-containing protein</fullName>
    </recommendedName>
</protein>
<proteinExistence type="predicted"/>
<name>A0ABT1S0A5_9FIRM</name>
<dbReference type="EMBL" id="JANFZH010000022">
    <property type="protein sequence ID" value="MCQ4840353.1"/>
    <property type="molecule type" value="Genomic_DNA"/>
</dbReference>
<feature type="domain" description="Nucleotide modification associated" evidence="1">
    <location>
        <begin position="6"/>
        <end position="88"/>
    </location>
</feature>
<gene>
    <name evidence="2" type="ORF">NE695_10575</name>
</gene>
<evidence type="ECO:0000313" key="2">
    <source>
        <dbReference type="EMBL" id="MCQ4840353.1"/>
    </source>
</evidence>
<dbReference type="Pfam" id="PF18756">
    <property type="entry name" value="Nmad4"/>
    <property type="match status" value="1"/>
</dbReference>
<reference evidence="2 3" key="1">
    <citation type="submission" date="2022-06" db="EMBL/GenBank/DDBJ databases">
        <title>Isolation of gut microbiota from human fecal samples.</title>
        <authorList>
            <person name="Pamer E.G."/>
            <person name="Barat B."/>
            <person name="Waligurski E."/>
            <person name="Medina S."/>
            <person name="Paddock L."/>
            <person name="Mostad J."/>
        </authorList>
    </citation>
    <scope>NUCLEOTIDE SEQUENCE [LARGE SCALE GENOMIC DNA]</scope>
    <source>
        <strain evidence="2 3">DFI.9.73</strain>
    </source>
</reference>
<organism evidence="2 3">
    <name type="scientific">Neglectibacter timonensis</name>
    <dbReference type="NCBI Taxonomy" id="1776382"/>
    <lineage>
        <taxon>Bacteria</taxon>
        <taxon>Bacillati</taxon>
        <taxon>Bacillota</taxon>
        <taxon>Clostridia</taxon>
        <taxon>Eubacteriales</taxon>
        <taxon>Oscillospiraceae</taxon>
        <taxon>Neglectibacter</taxon>
    </lineage>
</organism>
<accession>A0ABT1S0A5</accession>
<sequence length="89" mass="10175">MEKDIFTTIEKLQLAVSASYGAVIQYGDKVFVTDICWKGGFTAEIYEFIEFPEDTGLGNIECRLVPWAEAEETFKDNGHALKWCFEQIK</sequence>
<keyword evidence="3" id="KW-1185">Reference proteome</keyword>
<dbReference type="RefSeq" id="WP_256191934.1">
    <property type="nucleotide sequence ID" value="NZ_JANFZG010000020.1"/>
</dbReference>
<dbReference type="InterPro" id="IPR040613">
    <property type="entry name" value="Nmad4"/>
</dbReference>
<evidence type="ECO:0000259" key="1">
    <source>
        <dbReference type="Pfam" id="PF18756"/>
    </source>
</evidence>
<evidence type="ECO:0000313" key="3">
    <source>
        <dbReference type="Proteomes" id="UP001524473"/>
    </source>
</evidence>
<dbReference type="Proteomes" id="UP001524473">
    <property type="component" value="Unassembled WGS sequence"/>
</dbReference>
<comment type="caution">
    <text evidence="2">The sequence shown here is derived from an EMBL/GenBank/DDBJ whole genome shotgun (WGS) entry which is preliminary data.</text>
</comment>